<keyword evidence="2" id="KW-0808">Transferase</keyword>
<feature type="compositionally biased region" description="Polar residues" evidence="3">
    <location>
        <begin position="31"/>
        <end position="47"/>
    </location>
</feature>
<dbReference type="Pfam" id="PF01555">
    <property type="entry name" value="N6_N4_Mtase"/>
    <property type="match status" value="1"/>
</dbReference>
<dbReference type="InterPro" id="IPR002941">
    <property type="entry name" value="DNA_methylase_N4/N6"/>
</dbReference>
<dbReference type="PRINTS" id="PR00508">
    <property type="entry name" value="S21N4MTFRASE"/>
</dbReference>
<proteinExistence type="predicted"/>
<evidence type="ECO:0000256" key="3">
    <source>
        <dbReference type="SAM" id="MobiDB-lite"/>
    </source>
</evidence>
<sequence>VAMKPCDGGFADNALKHGVAGLNVDGGRIGTEQTVTRRSGKAQNPSSFKEYGKPKGEYPNPPGRWPANVILSHDPRCVCVGKKIEKDPTLEIYEKLTGVKLKPSKWDEREVEVWACVPGCPVRMLDEQSGVSKSSGRSDARPGSGPNGYGTGDRDGWRGNWSRRGAAHGDTGTASRFFYTAKASTAERDAGLSTAERNLHPTVKPIDLMRYLLALVTMPKDTRILNPFMGSGSTLIAAEQVGRTCYGIELDPRYVDVIRQRYANLVKDPAYSPTGTLDEPPADGVA</sequence>
<protein>
    <recommendedName>
        <fullName evidence="4">DNA methylase N-4/N-6 domain-containing protein</fullName>
    </recommendedName>
</protein>
<feature type="region of interest" description="Disordered" evidence="3">
    <location>
        <begin position="26"/>
        <end position="60"/>
    </location>
</feature>
<comment type="caution">
    <text evidence="5">The sequence shown here is derived from an EMBL/GenBank/DDBJ whole genome shotgun (WGS) entry which is preliminary data.</text>
</comment>
<name>A0A0F9CTR6_9ZZZZ</name>
<keyword evidence="1" id="KW-0489">Methyltransferase</keyword>
<evidence type="ECO:0000256" key="2">
    <source>
        <dbReference type="ARBA" id="ARBA00022679"/>
    </source>
</evidence>
<dbReference type="EMBL" id="LAZR01042615">
    <property type="protein sequence ID" value="KKL09096.1"/>
    <property type="molecule type" value="Genomic_DNA"/>
</dbReference>
<accession>A0A0F9CTR6</accession>
<dbReference type="InterPro" id="IPR029063">
    <property type="entry name" value="SAM-dependent_MTases_sf"/>
</dbReference>
<dbReference type="GO" id="GO:0032259">
    <property type="term" value="P:methylation"/>
    <property type="evidence" value="ECO:0007669"/>
    <property type="project" value="UniProtKB-KW"/>
</dbReference>
<gene>
    <name evidence="5" type="ORF">LCGC14_2569270</name>
</gene>
<dbReference type="InterPro" id="IPR001091">
    <property type="entry name" value="RM_Methyltransferase"/>
</dbReference>
<evidence type="ECO:0000313" key="5">
    <source>
        <dbReference type="EMBL" id="KKL09096.1"/>
    </source>
</evidence>
<dbReference type="SUPFAM" id="SSF53335">
    <property type="entry name" value="S-adenosyl-L-methionine-dependent methyltransferases"/>
    <property type="match status" value="1"/>
</dbReference>
<feature type="domain" description="DNA methylase N-4/N-6" evidence="4">
    <location>
        <begin position="86"/>
        <end position="258"/>
    </location>
</feature>
<feature type="non-terminal residue" evidence="5">
    <location>
        <position position="1"/>
    </location>
</feature>
<evidence type="ECO:0000256" key="1">
    <source>
        <dbReference type="ARBA" id="ARBA00022603"/>
    </source>
</evidence>
<dbReference type="GO" id="GO:0008170">
    <property type="term" value="F:N-methyltransferase activity"/>
    <property type="evidence" value="ECO:0007669"/>
    <property type="project" value="InterPro"/>
</dbReference>
<reference evidence="5" key="1">
    <citation type="journal article" date="2015" name="Nature">
        <title>Complex archaea that bridge the gap between prokaryotes and eukaryotes.</title>
        <authorList>
            <person name="Spang A."/>
            <person name="Saw J.H."/>
            <person name="Jorgensen S.L."/>
            <person name="Zaremba-Niedzwiedzka K."/>
            <person name="Martijn J."/>
            <person name="Lind A.E."/>
            <person name="van Eijk R."/>
            <person name="Schleper C."/>
            <person name="Guy L."/>
            <person name="Ettema T.J."/>
        </authorList>
    </citation>
    <scope>NUCLEOTIDE SEQUENCE</scope>
</reference>
<dbReference type="Gene3D" id="3.40.50.150">
    <property type="entry name" value="Vaccinia Virus protein VP39"/>
    <property type="match status" value="1"/>
</dbReference>
<organism evidence="5">
    <name type="scientific">marine sediment metagenome</name>
    <dbReference type="NCBI Taxonomy" id="412755"/>
    <lineage>
        <taxon>unclassified sequences</taxon>
        <taxon>metagenomes</taxon>
        <taxon>ecological metagenomes</taxon>
    </lineage>
</organism>
<dbReference type="AlphaFoldDB" id="A0A0F9CTR6"/>
<dbReference type="GO" id="GO:0003677">
    <property type="term" value="F:DNA binding"/>
    <property type="evidence" value="ECO:0007669"/>
    <property type="project" value="InterPro"/>
</dbReference>
<feature type="region of interest" description="Disordered" evidence="3">
    <location>
        <begin position="127"/>
        <end position="170"/>
    </location>
</feature>
<evidence type="ECO:0000259" key="4">
    <source>
        <dbReference type="Pfam" id="PF01555"/>
    </source>
</evidence>